<reference evidence="3 4" key="1">
    <citation type="journal article" date="2013" name="Genome Biol.">
        <title>The genome sequence of the most widely cultivated cacao type and its use to identify candidate genes regulating pod color.</title>
        <authorList>
            <person name="Motamayor J.C."/>
            <person name="Mockaitis K."/>
            <person name="Schmutz J."/>
            <person name="Haiminen N."/>
            <person name="Iii D.L."/>
            <person name="Cornejo O."/>
            <person name="Findley S.D."/>
            <person name="Zheng P."/>
            <person name="Utro F."/>
            <person name="Royaert S."/>
            <person name="Saski C."/>
            <person name="Jenkins J."/>
            <person name="Podicheti R."/>
            <person name="Zhao M."/>
            <person name="Scheffler B.E."/>
            <person name="Stack J.C."/>
            <person name="Feltus F.A."/>
            <person name="Mustiga G.M."/>
            <person name="Amores F."/>
            <person name="Phillips W."/>
            <person name="Marelli J.P."/>
            <person name="May G.D."/>
            <person name="Shapiro H."/>
            <person name="Ma J."/>
            <person name="Bustamante C.D."/>
            <person name="Schnell R.J."/>
            <person name="Main D."/>
            <person name="Gilbert D."/>
            <person name="Parida L."/>
            <person name="Kuhn D.N."/>
        </authorList>
    </citation>
    <scope>NUCLEOTIDE SEQUENCE [LARGE SCALE GENOMIC DNA]</scope>
    <source>
        <strain evidence="4">cv. Matina 1-6</strain>
    </source>
</reference>
<dbReference type="PANTHER" id="PTHR33116">
    <property type="entry name" value="REVERSE TRANSCRIPTASE ZINC-BINDING DOMAIN-CONTAINING PROTEIN-RELATED-RELATED"/>
    <property type="match status" value="1"/>
</dbReference>
<dbReference type="HOGENOM" id="CLU_455911_0_0_1"/>
<keyword evidence="1" id="KW-1133">Transmembrane helix</keyword>
<evidence type="ECO:0000313" key="4">
    <source>
        <dbReference type="Proteomes" id="UP000026915"/>
    </source>
</evidence>
<keyword evidence="1" id="KW-0472">Membrane</keyword>
<gene>
    <name evidence="3" type="ORF">TCM_001956</name>
</gene>
<organism evidence="3 4">
    <name type="scientific">Theobroma cacao</name>
    <name type="common">Cacao</name>
    <name type="synonym">Cocoa</name>
    <dbReference type="NCBI Taxonomy" id="3641"/>
    <lineage>
        <taxon>Eukaryota</taxon>
        <taxon>Viridiplantae</taxon>
        <taxon>Streptophyta</taxon>
        <taxon>Embryophyta</taxon>
        <taxon>Tracheophyta</taxon>
        <taxon>Spermatophyta</taxon>
        <taxon>Magnoliopsida</taxon>
        <taxon>eudicotyledons</taxon>
        <taxon>Gunneridae</taxon>
        <taxon>Pentapetalae</taxon>
        <taxon>rosids</taxon>
        <taxon>malvids</taxon>
        <taxon>Malvales</taxon>
        <taxon>Malvaceae</taxon>
        <taxon>Byttnerioideae</taxon>
        <taxon>Theobroma</taxon>
    </lineage>
</organism>
<dbReference type="EMBL" id="CM001879">
    <property type="protein sequence ID" value="EOX93112.1"/>
    <property type="molecule type" value="Genomic_DNA"/>
</dbReference>
<dbReference type="InParanoid" id="A0A061DL04"/>
<dbReference type="OMA" id="CTHEAYT"/>
<evidence type="ECO:0000313" key="3">
    <source>
        <dbReference type="EMBL" id="EOX93112.1"/>
    </source>
</evidence>
<dbReference type="Pfam" id="PF00078">
    <property type="entry name" value="RVT_1"/>
    <property type="match status" value="1"/>
</dbReference>
<feature type="domain" description="Reverse transcriptase" evidence="2">
    <location>
        <begin position="160"/>
        <end position="268"/>
    </location>
</feature>
<dbReference type="PANTHER" id="PTHR33116:SF75">
    <property type="entry name" value="RIBONUCLEASE H PROTEIN"/>
    <property type="match status" value="1"/>
</dbReference>
<protein>
    <recommendedName>
        <fullName evidence="2">Reverse transcriptase domain-containing protein</fullName>
    </recommendedName>
</protein>
<dbReference type="eggNOG" id="KOG1075">
    <property type="taxonomic scope" value="Eukaryota"/>
</dbReference>
<feature type="transmembrane region" description="Helical" evidence="1">
    <location>
        <begin position="368"/>
        <end position="388"/>
    </location>
</feature>
<proteinExistence type="predicted"/>
<evidence type="ECO:0000259" key="2">
    <source>
        <dbReference type="Pfam" id="PF00078"/>
    </source>
</evidence>
<evidence type="ECO:0000256" key="1">
    <source>
        <dbReference type="SAM" id="Phobius"/>
    </source>
</evidence>
<dbReference type="AlphaFoldDB" id="A0A061DL04"/>
<sequence length="599" mass="69061">MEIRRQCWMLGAGEVNVFGGGEHNDKVRTSDVAKEWVQSMEEPYRIALLNPKEEGITNEDIQRCNVTIFREVEAMYDVGVQLGLVYKQDRQTMGTLESCDSSRALGLKDFSPSFFKRQWGTIKDEVMKLIDEFYKLVDMDDKINTSFITLVLKCNNPSSINEYRPIILVSSLYKIITKPLANRLKFSIKKVVSENQFTFIGGRQLLDCHLIANEVIDYLKKDGRGWLLFKVNFEKVYDSVEWDFLDVNLDKIGFDNSVLIKKVVNLGLCQGVEIGRNRMVVSHIQFTDDTINFQNSCLCDMSLDHEIIEGWAHHITVKVGKLPMVYLGLPFRSPADSLRVWQPIVDKFDAKLSTRKAKTLSLRDRFTLLRSVLSILSAFFMSMFSIFARVKNEIDKIQRCFLWEDTLDRRRLHYVNWDSTCFHRDEGGIGLIDLKLNPLRDSFNISCVTCERMIVAVGNEKKINFWMEKWIPRVLLKEIQLRKNVFDWELKQWRNSFAFFRRLTTLTNNKVEEFTMFPNEGLHPQRIDSGMRMASWVAPLPGSLKLNVDAVANGCPGEAGIGGVLRDEKASRWDASPNFVFESDSQNAVSWILNPQKAS</sequence>
<dbReference type="STRING" id="3641.A0A061DL04"/>
<keyword evidence="1" id="KW-0812">Transmembrane</keyword>
<name>A0A061DL04_THECC</name>
<dbReference type="Gramene" id="EOX93112">
    <property type="protein sequence ID" value="EOX93112"/>
    <property type="gene ID" value="TCM_001956"/>
</dbReference>
<dbReference type="Proteomes" id="UP000026915">
    <property type="component" value="Chromosome 1"/>
</dbReference>
<accession>A0A061DL04</accession>
<dbReference type="InterPro" id="IPR000477">
    <property type="entry name" value="RT_dom"/>
</dbReference>
<keyword evidence="4" id="KW-1185">Reference proteome</keyword>